<name>A0A8K0INI8_COCNU</name>
<proteinExistence type="predicted"/>
<gene>
    <name evidence="1" type="ORF">COCNU_11G000650</name>
</gene>
<dbReference type="AlphaFoldDB" id="A0A8K0INI8"/>
<accession>A0A8K0INI8</accession>
<comment type="caution">
    <text evidence="1">The sequence shown here is derived from an EMBL/GenBank/DDBJ whole genome shotgun (WGS) entry which is preliminary data.</text>
</comment>
<evidence type="ECO:0000313" key="2">
    <source>
        <dbReference type="Proteomes" id="UP000797356"/>
    </source>
</evidence>
<reference evidence="1" key="2">
    <citation type="submission" date="2019-07" db="EMBL/GenBank/DDBJ databases">
        <authorList>
            <person name="Yang Y."/>
            <person name="Bocs S."/>
            <person name="Baudouin L."/>
        </authorList>
    </citation>
    <scope>NUCLEOTIDE SEQUENCE</scope>
    <source>
        <tissue evidence="1">Spear leaf of Hainan Tall coconut</tissue>
    </source>
</reference>
<dbReference type="EMBL" id="CM017882">
    <property type="protein sequence ID" value="KAG1363238.1"/>
    <property type="molecule type" value="Genomic_DNA"/>
</dbReference>
<evidence type="ECO:0000313" key="1">
    <source>
        <dbReference type="EMBL" id="KAG1363238.1"/>
    </source>
</evidence>
<protein>
    <submittedName>
        <fullName evidence="1">Uncharacterized protein</fullName>
    </submittedName>
</protein>
<sequence length="83" mass="8367">MGSPGVGPKEFGRGVRGVRLHGLAWGRSEGVRLAVGVRPLGSSARTLAQGSSASRQFGPDLGAGEFGLAPGAEALQRLLVTLG</sequence>
<organism evidence="1 2">
    <name type="scientific">Cocos nucifera</name>
    <name type="common">Coconut palm</name>
    <dbReference type="NCBI Taxonomy" id="13894"/>
    <lineage>
        <taxon>Eukaryota</taxon>
        <taxon>Viridiplantae</taxon>
        <taxon>Streptophyta</taxon>
        <taxon>Embryophyta</taxon>
        <taxon>Tracheophyta</taxon>
        <taxon>Spermatophyta</taxon>
        <taxon>Magnoliopsida</taxon>
        <taxon>Liliopsida</taxon>
        <taxon>Arecaceae</taxon>
        <taxon>Arecoideae</taxon>
        <taxon>Cocoseae</taxon>
        <taxon>Attaleinae</taxon>
        <taxon>Cocos</taxon>
    </lineage>
</organism>
<dbReference type="Proteomes" id="UP000797356">
    <property type="component" value="Chromosome 11"/>
</dbReference>
<reference evidence="1" key="1">
    <citation type="journal article" date="2017" name="Gigascience">
        <title>The genome draft of coconut (Cocos nucifera).</title>
        <authorList>
            <person name="Xiao Y."/>
            <person name="Xu P."/>
            <person name="Fan H."/>
            <person name="Baudouin L."/>
            <person name="Xia W."/>
            <person name="Bocs S."/>
            <person name="Xu J."/>
            <person name="Li Q."/>
            <person name="Guo A."/>
            <person name="Zhou L."/>
            <person name="Li J."/>
            <person name="Wu Y."/>
            <person name="Ma Z."/>
            <person name="Armero A."/>
            <person name="Issali A.E."/>
            <person name="Liu N."/>
            <person name="Peng M."/>
            <person name="Yang Y."/>
        </authorList>
    </citation>
    <scope>NUCLEOTIDE SEQUENCE</scope>
    <source>
        <tissue evidence="1">Spear leaf of Hainan Tall coconut</tissue>
    </source>
</reference>
<keyword evidence="2" id="KW-1185">Reference proteome</keyword>